<dbReference type="InParanoid" id="E3IZ77"/>
<proteinExistence type="predicted"/>
<dbReference type="RefSeq" id="WP_013424622.1">
    <property type="nucleotide sequence ID" value="NC_014666.1"/>
</dbReference>
<dbReference type="AlphaFoldDB" id="E3IZ77"/>
<dbReference type="KEGG" id="fri:FraEuI1c_3495"/>
<sequence>MTRIGFEWQFKPGQLAMKSMAGVQLALPSKSLVFRADGVGVNIESDSGEVEIVTDPVDEWDDLVPQLVLIGDLMSVLSSVAPDPAKLTNQRVAALLAPLFGQGLADPSARSRRGAGLVTDGQLLAVNAQGNLQTALAAPEMRVSLPHRGKRSLVFAAPGPVYDTVTVVANNEVRPVLLPANTKIAIEATGTVMTGVAQCTIDADLTDVESLISPYYPGVTAKVDGWVGANNGVTFELRALFALVAYYLHAFSQPSIRYSNEGPKTGFNLLPRMNLRSIYRMLLDDDDRTEFDAVVRTIPGAELNAVVCPEDYKAGTDRIVNPLTLAQWLTSIRNGDLGAGVPTLDRDYSGLGPRGVDYDAMSPPLGYPAHAHPARTSTWFTYAMGRTNAVPDGPVVLEYRDVQAFGVKKESVTFEQFVDVAANAARAAGVQGVPA</sequence>
<dbReference type="Proteomes" id="UP000002484">
    <property type="component" value="Chromosome"/>
</dbReference>
<dbReference type="eggNOG" id="ENOG5033RCE">
    <property type="taxonomic scope" value="Bacteria"/>
</dbReference>
<accession>E3IZ77</accession>
<keyword evidence="2" id="KW-1185">Reference proteome</keyword>
<dbReference type="EMBL" id="CP002299">
    <property type="protein sequence ID" value="ADP81504.1"/>
    <property type="molecule type" value="Genomic_DNA"/>
</dbReference>
<organism evidence="1 2">
    <name type="scientific">Pseudofrankia inefficax (strain DSM 45817 / CECT 9037 / DDB 130130 / EuI1c)</name>
    <name type="common">Frankia inefficax</name>
    <dbReference type="NCBI Taxonomy" id="298654"/>
    <lineage>
        <taxon>Bacteria</taxon>
        <taxon>Bacillati</taxon>
        <taxon>Actinomycetota</taxon>
        <taxon>Actinomycetes</taxon>
        <taxon>Frankiales</taxon>
        <taxon>Frankiaceae</taxon>
        <taxon>Pseudofrankia</taxon>
    </lineage>
</organism>
<name>E3IZ77_PSEI1</name>
<dbReference type="HOGENOM" id="CLU_610713_0_0_11"/>
<dbReference type="OrthoDB" id="9823804at2"/>
<evidence type="ECO:0000313" key="2">
    <source>
        <dbReference type="Proteomes" id="UP000002484"/>
    </source>
</evidence>
<evidence type="ECO:0000313" key="1">
    <source>
        <dbReference type="EMBL" id="ADP81504.1"/>
    </source>
</evidence>
<gene>
    <name evidence="1" type="ordered locus">FraEuI1c_3495</name>
</gene>
<reference evidence="1 2" key="1">
    <citation type="submission" date="2010-10" db="EMBL/GenBank/DDBJ databases">
        <title>Complete sequence of Frankia sp. EuI1c.</title>
        <authorList>
            <consortium name="US DOE Joint Genome Institute"/>
            <person name="Lucas S."/>
            <person name="Copeland A."/>
            <person name="Lapidus A."/>
            <person name="Cheng J.-F."/>
            <person name="Bruce D."/>
            <person name="Goodwin L."/>
            <person name="Pitluck S."/>
            <person name="Chertkov O."/>
            <person name="Detter J.C."/>
            <person name="Han C."/>
            <person name="Tapia R."/>
            <person name="Land M."/>
            <person name="Hauser L."/>
            <person name="Jeffries C."/>
            <person name="Kyrpides N."/>
            <person name="Ivanova N."/>
            <person name="Mikhailova N."/>
            <person name="Beauchemin N."/>
            <person name="Sen A."/>
            <person name="Sur S.A."/>
            <person name="Gtari M."/>
            <person name="Wall L."/>
            <person name="Tisa L."/>
            <person name="Woyke T."/>
        </authorList>
    </citation>
    <scope>NUCLEOTIDE SEQUENCE [LARGE SCALE GENOMIC DNA]</scope>
    <source>
        <strain evidence="2">DSM 45817 / CECT 9037 / EuI1c</strain>
    </source>
</reference>
<protein>
    <submittedName>
        <fullName evidence="1">Uncharacterized protein</fullName>
    </submittedName>
</protein>